<dbReference type="KEGG" id="dpx:DAPPUDRAFT_318003"/>
<protein>
    <submittedName>
        <fullName evidence="2">Uncharacterized protein</fullName>
    </submittedName>
</protein>
<name>E9GHK3_DAPPU</name>
<dbReference type="Proteomes" id="UP000000305">
    <property type="component" value="Unassembled WGS sequence"/>
</dbReference>
<dbReference type="EMBL" id="GL732545">
    <property type="protein sequence ID" value="EFX81042.1"/>
    <property type="molecule type" value="Genomic_DNA"/>
</dbReference>
<evidence type="ECO:0000256" key="1">
    <source>
        <dbReference type="SAM" id="SignalP"/>
    </source>
</evidence>
<sequence>MKSVVILCLVFVAAASAGVSRSDVHFNMGGSQVAYSIDHRPDSTGGHSSFVSVKREEPVPQRFVHHLPVTVPAAAVHPSVAYPFVYPGTDFYAPFTTSFRQPKHYPAAYYPYTYSPYYHPFAAGGHPGLIFVA</sequence>
<dbReference type="HOGENOM" id="CLU_1908786_0_0_1"/>
<evidence type="ECO:0000313" key="3">
    <source>
        <dbReference type="Proteomes" id="UP000000305"/>
    </source>
</evidence>
<keyword evidence="1" id="KW-0732">Signal</keyword>
<keyword evidence="3" id="KW-1185">Reference proteome</keyword>
<dbReference type="OrthoDB" id="6373477at2759"/>
<proteinExistence type="predicted"/>
<organism evidence="2 3">
    <name type="scientific">Daphnia pulex</name>
    <name type="common">Water flea</name>
    <dbReference type="NCBI Taxonomy" id="6669"/>
    <lineage>
        <taxon>Eukaryota</taxon>
        <taxon>Metazoa</taxon>
        <taxon>Ecdysozoa</taxon>
        <taxon>Arthropoda</taxon>
        <taxon>Crustacea</taxon>
        <taxon>Branchiopoda</taxon>
        <taxon>Diplostraca</taxon>
        <taxon>Cladocera</taxon>
        <taxon>Anomopoda</taxon>
        <taxon>Daphniidae</taxon>
        <taxon>Daphnia</taxon>
    </lineage>
</organism>
<gene>
    <name evidence="2" type="ORF">DAPPUDRAFT_318003</name>
</gene>
<accession>E9GHK3</accession>
<feature type="chain" id="PRO_5003237027" evidence="1">
    <location>
        <begin position="18"/>
        <end position="133"/>
    </location>
</feature>
<reference evidence="2 3" key="1">
    <citation type="journal article" date="2011" name="Science">
        <title>The ecoresponsive genome of Daphnia pulex.</title>
        <authorList>
            <person name="Colbourne J.K."/>
            <person name="Pfrender M.E."/>
            <person name="Gilbert D."/>
            <person name="Thomas W.K."/>
            <person name="Tucker A."/>
            <person name="Oakley T.H."/>
            <person name="Tokishita S."/>
            <person name="Aerts A."/>
            <person name="Arnold G.J."/>
            <person name="Basu M.K."/>
            <person name="Bauer D.J."/>
            <person name="Caceres C.E."/>
            <person name="Carmel L."/>
            <person name="Casola C."/>
            <person name="Choi J.H."/>
            <person name="Detter J.C."/>
            <person name="Dong Q."/>
            <person name="Dusheyko S."/>
            <person name="Eads B.D."/>
            <person name="Frohlich T."/>
            <person name="Geiler-Samerotte K.A."/>
            <person name="Gerlach D."/>
            <person name="Hatcher P."/>
            <person name="Jogdeo S."/>
            <person name="Krijgsveld J."/>
            <person name="Kriventseva E.V."/>
            <person name="Kultz D."/>
            <person name="Laforsch C."/>
            <person name="Lindquist E."/>
            <person name="Lopez J."/>
            <person name="Manak J.R."/>
            <person name="Muller J."/>
            <person name="Pangilinan J."/>
            <person name="Patwardhan R.P."/>
            <person name="Pitluck S."/>
            <person name="Pritham E.J."/>
            <person name="Rechtsteiner A."/>
            <person name="Rho M."/>
            <person name="Rogozin I.B."/>
            <person name="Sakarya O."/>
            <person name="Salamov A."/>
            <person name="Schaack S."/>
            <person name="Shapiro H."/>
            <person name="Shiga Y."/>
            <person name="Skalitzky C."/>
            <person name="Smith Z."/>
            <person name="Souvorov A."/>
            <person name="Sung W."/>
            <person name="Tang Z."/>
            <person name="Tsuchiya D."/>
            <person name="Tu H."/>
            <person name="Vos H."/>
            <person name="Wang M."/>
            <person name="Wolf Y.I."/>
            <person name="Yamagata H."/>
            <person name="Yamada T."/>
            <person name="Ye Y."/>
            <person name="Shaw J.R."/>
            <person name="Andrews J."/>
            <person name="Crease T.J."/>
            <person name="Tang H."/>
            <person name="Lucas S.M."/>
            <person name="Robertson H.M."/>
            <person name="Bork P."/>
            <person name="Koonin E.V."/>
            <person name="Zdobnov E.M."/>
            <person name="Grigoriev I.V."/>
            <person name="Lynch M."/>
            <person name="Boore J.L."/>
        </authorList>
    </citation>
    <scope>NUCLEOTIDE SEQUENCE [LARGE SCALE GENOMIC DNA]</scope>
</reference>
<dbReference type="AlphaFoldDB" id="E9GHK3"/>
<feature type="signal peptide" evidence="1">
    <location>
        <begin position="1"/>
        <end position="17"/>
    </location>
</feature>
<dbReference type="InParanoid" id="E9GHK3"/>
<evidence type="ECO:0000313" key="2">
    <source>
        <dbReference type="EMBL" id="EFX81042.1"/>
    </source>
</evidence>